<evidence type="ECO:0000256" key="2">
    <source>
        <dbReference type="ARBA" id="ARBA00022801"/>
    </source>
</evidence>
<feature type="domain" description="Glycosyl hydrolase family 13 catalytic" evidence="4">
    <location>
        <begin position="15"/>
        <end position="425"/>
    </location>
</feature>
<keyword evidence="2" id="KW-0378">Hydrolase</keyword>
<gene>
    <name evidence="5" type="ORF">FYJ35_07440</name>
</gene>
<evidence type="ECO:0000313" key="6">
    <source>
        <dbReference type="Proteomes" id="UP000481852"/>
    </source>
</evidence>
<dbReference type="InterPro" id="IPR013780">
    <property type="entry name" value="Glyco_hydro_b"/>
</dbReference>
<reference evidence="5 6" key="1">
    <citation type="submission" date="2019-08" db="EMBL/GenBank/DDBJ databases">
        <title>In-depth cultivation of the pig gut microbiome towards novel bacterial diversity and tailored functional studies.</title>
        <authorList>
            <person name="Wylensek D."/>
            <person name="Hitch T.C.A."/>
            <person name="Clavel T."/>
        </authorList>
    </citation>
    <scope>NUCLEOTIDE SEQUENCE [LARGE SCALE GENOMIC DNA]</scope>
    <source>
        <strain evidence="5 6">Oil+RF-744-WCA-WT-11</strain>
    </source>
</reference>
<dbReference type="GO" id="GO:0004556">
    <property type="term" value="F:alpha-amylase activity"/>
    <property type="evidence" value="ECO:0007669"/>
    <property type="project" value="TreeGrafter"/>
</dbReference>
<dbReference type="FunFam" id="3.90.400.10:FF:000002">
    <property type="entry name" value="Sucrose isomerase"/>
    <property type="match status" value="1"/>
</dbReference>
<dbReference type="FunFam" id="3.20.20.80:FF:000064">
    <property type="entry name" value="Oligo-1,6-glucosidase"/>
    <property type="match status" value="1"/>
</dbReference>
<name>A0A6L5X636_9FIRM</name>
<dbReference type="AlphaFoldDB" id="A0A6L5X636"/>
<dbReference type="InterPro" id="IPR017853">
    <property type="entry name" value="GH"/>
</dbReference>
<keyword evidence="6" id="KW-1185">Reference proteome</keyword>
<sequence>MAEKKTWWKEAVVYQIYPRSFSDSNGDGIGDLKGITAHLPYLKKLGVDVIWLSPIYRSPNDDNGYDISDYRNIMTDFGTMEDFDEMLSTAHSLGLRIVMDLVVNHTSDEHPWFVESRKSKDNPYRDFYIWKDPKGGKEPNNWGSCFSGSAWQFDEATGQYYLHCFSKKQPDLNWENPKVRDEVFDMMNWWCGEKGIDGFRMDVISMISKVQSFPDGKVTDGLYGDLSPYVCNGPRVHEYLKEMNRRVLSQHDIMTVGEAAGVTIDEAKKYASSSGDELNMVFEFEHVDLKGKPIVGKWSTGRCSLKELRAVLNKWQLELEGSAWNSLFWDNHDQPRAVSRFGNDSPQYRVVSAKMLATCLHMMKGTPYIYQGEEIGMTNMHFSSLKDCRDIEEINAWKQYVEDTNIVSPETMLSCFDAYGRDNARTPMQWDDSENAGFTTGTPWLAVNPNYREINCRAALADPDSIFYYYQKLIRLRHENPVIVYGVFEPLLEDSDSIYAYRRHLDGRTVTVACNWTDQTQPCSLFDAFGKNPVGAQELISNYSSHKAGALQPYEARVLLEE</sequence>
<dbReference type="Proteomes" id="UP000481852">
    <property type="component" value="Unassembled WGS sequence"/>
</dbReference>
<dbReference type="Gene3D" id="3.20.20.80">
    <property type="entry name" value="Glycosidases"/>
    <property type="match status" value="1"/>
</dbReference>
<comment type="similarity">
    <text evidence="1">Belongs to the glycosyl hydrolase 13 family.</text>
</comment>
<dbReference type="SUPFAM" id="SSF51011">
    <property type="entry name" value="Glycosyl hydrolase domain"/>
    <property type="match status" value="1"/>
</dbReference>
<dbReference type="Pfam" id="PF00128">
    <property type="entry name" value="Alpha-amylase"/>
    <property type="match status" value="1"/>
</dbReference>
<dbReference type="Gene3D" id="2.60.40.1180">
    <property type="entry name" value="Golgi alpha-mannosidase II"/>
    <property type="match status" value="1"/>
</dbReference>
<accession>A0A6L5X636</accession>
<dbReference type="InterPro" id="IPR045857">
    <property type="entry name" value="O16G_dom_2"/>
</dbReference>
<dbReference type="PANTHER" id="PTHR10357:SF184">
    <property type="entry name" value="OLIGO-1,6-GLUCOSIDASE 1"/>
    <property type="match status" value="1"/>
</dbReference>
<protein>
    <submittedName>
        <fullName evidence="5">Alpha-glucosidase</fullName>
    </submittedName>
</protein>
<dbReference type="CDD" id="cd11333">
    <property type="entry name" value="AmyAc_SI_OligoGlu_DGase"/>
    <property type="match status" value="1"/>
</dbReference>
<dbReference type="EMBL" id="VULZ01000007">
    <property type="protein sequence ID" value="MSS14878.1"/>
    <property type="molecule type" value="Genomic_DNA"/>
</dbReference>
<dbReference type="Gene3D" id="3.90.400.10">
    <property type="entry name" value="Oligo-1,6-glucosidase, Domain 2"/>
    <property type="match status" value="1"/>
</dbReference>
<organism evidence="5 6">
    <name type="scientific">Porcincola intestinalis</name>
    <dbReference type="NCBI Taxonomy" id="2606632"/>
    <lineage>
        <taxon>Bacteria</taxon>
        <taxon>Bacillati</taxon>
        <taxon>Bacillota</taxon>
        <taxon>Clostridia</taxon>
        <taxon>Lachnospirales</taxon>
        <taxon>Lachnospiraceae</taxon>
        <taxon>Porcincola</taxon>
    </lineage>
</organism>
<dbReference type="PANTHER" id="PTHR10357">
    <property type="entry name" value="ALPHA-AMYLASE FAMILY MEMBER"/>
    <property type="match status" value="1"/>
</dbReference>
<keyword evidence="3" id="KW-0326">Glycosidase</keyword>
<dbReference type="FunFam" id="3.20.20.80:FF:000014">
    <property type="entry name" value="Alpha,alpha-phosphotrehalase"/>
    <property type="match status" value="1"/>
</dbReference>
<proteinExistence type="inferred from homology"/>
<comment type="caution">
    <text evidence="5">The sequence shown here is derived from an EMBL/GenBank/DDBJ whole genome shotgun (WGS) entry which is preliminary data.</text>
</comment>
<dbReference type="SUPFAM" id="SSF51445">
    <property type="entry name" value="(Trans)glycosidases"/>
    <property type="match status" value="1"/>
</dbReference>
<dbReference type="NCBIfam" id="NF008183">
    <property type="entry name" value="PRK10933.1"/>
    <property type="match status" value="1"/>
</dbReference>
<dbReference type="RefSeq" id="WP_154525170.1">
    <property type="nucleotide sequence ID" value="NZ_JAQYJL010000006.1"/>
</dbReference>
<dbReference type="GO" id="GO:0009313">
    <property type="term" value="P:oligosaccharide catabolic process"/>
    <property type="evidence" value="ECO:0007669"/>
    <property type="project" value="TreeGrafter"/>
</dbReference>
<dbReference type="SMART" id="SM00642">
    <property type="entry name" value="Aamy"/>
    <property type="match status" value="1"/>
</dbReference>
<evidence type="ECO:0000256" key="3">
    <source>
        <dbReference type="ARBA" id="ARBA00023295"/>
    </source>
</evidence>
<evidence type="ECO:0000256" key="1">
    <source>
        <dbReference type="ARBA" id="ARBA00008061"/>
    </source>
</evidence>
<evidence type="ECO:0000313" key="5">
    <source>
        <dbReference type="EMBL" id="MSS14878.1"/>
    </source>
</evidence>
<evidence type="ECO:0000259" key="4">
    <source>
        <dbReference type="SMART" id="SM00642"/>
    </source>
</evidence>
<dbReference type="InterPro" id="IPR006047">
    <property type="entry name" value="GH13_cat_dom"/>
</dbReference>